<evidence type="ECO:0000313" key="3">
    <source>
        <dbReference type="Proteomes" id="UP000281553"/>
    </source>
</evidence>
<accession>A0A3P7NNR5</accession>
<sequence>MHRQGVLSLHKPWSLNFTAWFINSLAFCVENRTEHLALRWGDFRLGRCQETSTEYLCFYNRVSQQVYFLCADPTPSSTTDAATAAGPETLCPCPVQPRSLACNKANDIDLCQVPGPWFTEHSWGKNKLGGLLAEAAKIAGLPVIWLPKRRSYRKGTTTTSGGGGAVYASFSAQKRPAPTPPSQPKQARTGPEILPPSSMQWTSPYSVATVVSPPSTLVPLDIDADGAEADGQMVGEFPPEQVVPQAKANFLPNSHRSVSKSVKDHSHNLIPYAIYLPTFPWLDAVLYNIYSPLTCQVLDFLPSFLQIYYLFFRMFFPDAVILYSASEHFLASQVRFLTRCHSET</sequence>
<dbReference type="EMBL" id="UYRU01048331">
    <property type="protein sequence ID" value="VDN10042.1"/>
    <property type="molecule type" value="Genomic_DNA"/>
</dbReference>
<protein>
    <submittedName>
        <fullName evidence="2">Uncharacterized protein</fullName>
    </submittedName>
</protein>
<proteinExistence type="predicted"/>
<dbReference type="OrthoDB" id="2434995at2759"/>
<dbReference type="Proteomes" id="UP000281553">
    <property type="component" value="Unassembled WGS sequence"/>
</dbReference>
<dbReference type="AlphaFoldDB" id="A0A3P7NNR5"/>
<evidence type="ECO:0000256" key="1">
    <source>
        <dbReference type="SAM" id="MobiDB-lite"/>
    </source>
</evidence>
<evidence type="ECO:0000313" key="2">
    <source>
        <dbReference type="EMBL" id="VDN10042.1"/>
    </source>
</evidence>
<gene>
    <name evidence="2" type="ORF">DILT_LOCUS5873</name>
</gene>
<feature type="region of interest" description="Disordered" evidence="1">
    <location>
        <begin position="172"/>
        <end position="191"/>
    </location>
</feature>
<reference evidence="2 3" key="1">
    <citation type="submission" date="2018-11" db="EMBL/GenBank/DDBJ databases">
        <authorList>
            <consortium name="Pathogen Informatics"/>
        </authorList>
    </citation>
    <scope>NUCLEOTIDE SEQUENCE [LARGE SCALE GENOMIC DNA]</scope>
</reference>
<name>A0A3P7NNR5_DIBLA</name>
<keyword evidence="3" id="KW-1185">Reference proteome</keyword>
<organism evidence="2 3">
    <name type="scientific">Dibothriocephalus latus</name>
    <name type="common">Fish tapeworm</name>
    <name type="synonym">Diphyllobothrium latum</name>
    <dbReference type="NCBI Taxonomy" id="60516"/>
    <lineage>
        <taxon>Eukaryota</taxon>
        <taxon>Metazoa</taxon>
        <taxon>Spiralia</taxon>
        <taxon>Lophotrochozoa</taxon>
        <taxon>Platyhelminthes</taxon>
        <taxon>Cestoda</taxon>
        <taxon>Eucestoda</taxon>
        <taxon>Diphyllobothriidea</taxon>
        <taxon>Diphyllobothriidae</taxon>
        <taxon>Dibothriocephalus</taxon>
    </lineage>
</organism>